<feature type="non-terminal residue" evidence="1">
    <location>
        <position position="237"/>
    </location>
</feature>
<comment type="caution">
    <text evidence="1">The sequence shown here is derived from an EMBL/GenBank/DDBJ whole genome shotgun (WGS) entry which is preliminary data.</text>
</comment>
<gene>
    <name evidence="1" type="ORF">P7K49_023006</name>
</gene>
<protein>
    <submittedName>
        <fullName evidence="1">Uncharacterized protein</fullName>
    </submittedName>
</protein>
<proteinExistence type="predicted"/>
<sequence length="237" mass="26085">MVFDACKNADSQAPPTAALALGRGQEVFLKHPGEANTGGGDRGSTLGPEFASGLHKAGAGVGHINWPLINRPRSGAAAPPWIPHGCRKTFLEVREMFASISPGARHTVRLCRSTDGNIPAADPPKPDLDSQCTDYTALHVARLWSLHRSDIRDERDWNAPVDEARRWGYSAQRKRFDKNVLQPVCLRRADVHDHGFGPEYHAAFLFGEWIPNIVIARRLLMDQEVVEGVEGKETSIV</sequence>
<keyword evidence="2" id="KW-1185">Reference proteome</keyword>
<accession>A0ABQ9UL94</accession>
<name>A0ABQ9UL94_SAGOE</name>
<dbReference type="Proteomes" id="UP001266305">
    <property type="component" value="Unassembled WGS sequence"/>
</dbReference>
<organism evidence="1 2">
    <name type="scientific">Saguinus oedipus</name>
    <name type="common">Cotton-top tamarin</name>
    <name type="synonym">Oedipomidas oedipus</name>
    <dbReference type="NCBI Taxonomy" id="9490"/>
    <lineage>
        <taxon>Eukaryota</taxon>
        <taxon>Metazoa</taxon>
        <taxon>Chordata</taxon>
        <taxon>Craniata</taxon>
        <taxon>Vertebrata</taxon>
        <taxon>Euteleostomi</taxon>
        <taxon>Mammalia</taxon>
        <taxon>Eutheria</taxon>
        <taxon>Euarchontoglires</taxon>
        <taxon>Primates</taxon>
        <taxon>Haplorrhini</taxon>
        <taxon>Platyrrhini</taxon>
        <taxon>Cebidae</taxon>
        <taxon>Callitrichinae</taxon>
        <taxon>Saguinus</taxon>
    </lineage>
</organism>
<reference evidence="1 2" key="1">
    <citation type="submission" date="2023-05" db="EMBL/GenBank/DDBJ databases">
        <title>B98-5 Cell Line De Novo Hybrid Assembly: An Optical Mapping Approach.</title>
        <authorList>
            <person name="Kananen K."/>
            <person name="Auerbach J.A."/>
            <person name="Kautto E."/>
            <person name="Blachly J.S."/>
        </authorList>
    </citation>
    <scope>NUCLEOTIDE SEQUENCE [LARGE SCALE GENOMIC DNA]</scope>
    <source>
        <strain evidence="1">B95-8</strain>
        <tissue evidence="1">Cell line</tissue>
    </source>
</reference>
<evidence type="ECO:0000313" key="2">
    <source>
        <dbReference type="Proteomes" id="UP001266305"/>
    </source>
</evidence>
<evidence type="ECO:0000313" key="1">
    <source>
        <dbReference type="EMBL" id="KAK2097555.1"/>
    </source>
</evidence>
<dbReference type="EMBL" id="JASSZA010000011">
    <property type="protein sequence ID" value="KAK2097555.1"/>
    <property type="molecule type" value="Genomic_DNA"/>
</dbReference>